<evidence type="ECO:0000256" key="2">
    <source>
        <dbReference type="ARBA" id="ARBA00022741"/>
    </source>
</evidence>
<dbReference type="GO" id="GO:0070740">
    <property type="term" value="F:tubulin-glutamic acid ligase activity"/>
    <property type="evidence" value="ECO:0007669"/>
    <property type="project" value="TreeGrafter"/>
</dbReference>
<feature type="compositionally biased region" description="Polar residues" evidence="4">
    <location>
        <begin position="555"/>
        <end position="565"/>
    </location>
</feature>
<dbReference type="PANTHER" id="PTHR12241:SF118">
    <property type="entry name" value="TUBULIN POLYGLUTAMYLASE TTLL2-RELATED"/>
    <property type="match status" value="1"/>
</dbReference>
<dbReference type="GO" id="GO:0036064">
    <property type="term" value="C:ciliary basal body"/>
    <property type="evidence" value="ECO:0007669"/>
    <property type="project" value="TreeGrafter"/>
</dbReference>
<evidence type="ECO:0000256" key="1">
    <source>
        <dbReference type="ARBA" id="ARBA00022598"/>
    </source>
</evidence>
<feature type="region of interest" description="Disordered" evidence="4">
    <location>
        <begin position="446"/>
        <end position="540"/>
    </location>
</feature>
<name>A0A979FVZ0_HYAAZ</name>
<sequence length="606" mass="68084">MTVDGQVYYRVNDDNSGPELLLEVFRERGWLPWVESSHNKSPNLRDNSEDAGSSCPRTPSTNANNINWNDEKKSSCRNNGSQNDAANLSSRSKCAENDAWHIWWRHGFPLSLYAKLAPHQILSHIPKSQGLCRKDVLARTLQSMRKTFGSIYDFYPTTFLLPCEYTKLVAEYTRLVNYNTSTAATTINNCSSSWSISSSASLQHNRTTRYKKEANVWICKPTTSSQGKGIAIFDDVHELSYGESAVVQRYIARPLLVGGYKCDLRLYVLVTSLSPLTLYIYNEGIVRFGTEKYNISTLDRPYSHLTNTSLNKTSPGYSVEKDRVGAGCKWSLRQLRHHLSTSGVQDWLLWQRISCIISLTLLAHVAKLNTDATLPHGVANCFELYGFDVIVDENLNPWLLEVNRCPSLSYDCDVDRYVKKPMLHHLFDLLGPPRVAQTVDKLLNPPRKLPKTWESSNSVSSWDEGSSSTDYEDCGSENPSPKINAHSSVNYPPGKENDIPVSLGDSDIRLPSGPIDMDDSYVGRSRPTSSDVKTRKAGTRKSLRASLVLDKFNSSRRQTSSWSQEMQREERAKSGAQGGWVRVFPFNTATAHAAKHPLQVIVEKIS</sequence>
<dbReference type="InterPro" id="IPR004344">
    <property type="entry name" value="TTL/TTLL_fam"/>
</dbReference>
<dbReference type="KEGG" id="hazt:108665409"/>
<evidence type="ECO:0000256" key="3">
    <source>
        <dbReference type="ARBA" id="ARBA00022840"/>
    </source>
</evidence>
<keyword evidence="1" id="KW-0436">Ligase</keyword>
<feature type="region of interest" description="Disordered" evidence="4">
    <location>
        <begin position="554"/>
        <end position="574"/>
    </location>
</feature>
<reference evidence="6" key="1">
    <citation type="submission" date="2025-08" db="UniProtKB">
        <authorList>
            <consortium name="RefSeq"/>
        </authorList>
    </citation>
    <scope>IDENTIFICATION</scope>
    <source>
        <tissue evidence="6">Whole organism</tissue>
    </source>
</reference>
<accession>A0A979FVZ0</accession>
<dbReference type="OrthoDB" id="277439at2759"/>
<dbReference type="Pfam" id="PF03133">
    <property type="entry name" value="TTL"/>
    <property type="match status" value="1"/>
</dbReference>
<evidence type="ECO:0000313" key="6">
    <source>
        <dbReference type="RefSeq" id="XP_047740502.1"/>
    </source>
</evidence>
<organism evidence="5 6">
    <name type="scientific">Hyalella azteca</name>
    <name type="common">Amphipod</name>
    <dbReference type="NCBI Taxonomy" id="294128"/>
    <lineage>
        <taxon>Eukaryota</taxon>
        <taxon>Metazoa</taxon>
        <taxon>Ecdysozoa</taxon>
        <taxon>Arthropoda</taxon>
        <taxon>Crustacea</taxon>
        <taxon>Multicrustacea</taxon>
        <taxon>Malacostraca</taxon>
        <taxon>Eumalacostraca</taxon>
        <taxon>Peracarida</taxon>
        <taxon>Amphipoda</taxon>
        <taxon>Senticaudata</taxon>
        <taxon>Talitrida</taxon>
        <taxon>Talitroidea</taxon>
        <taxon>Hyalellidae</taxon>
        <taxon>Hyalella</taxon>
    </lineage>
</organism>
<proteinExistence type="predicted"/>
<dbReference type="RefSeq" id="XP_047740502.1">
    <property type="nucleotide sequence ID" value="XM_047884546.1"/>
</dbReference>
<feature type="region of interest" description="Disordered" evidence="4">
    <location>
        <begin position="36"/>
        <end position="88"/>
    </location>
</feature>
<dbReference type="SUPFAM" id="SSF56059">
    <property type="entry name" value="Glutathione synthetase ATP-binding domain-like"/>
    <property type="match status" value="1"/>
</dbReference>
<gene>
    <name evidence="6" type="primary">LOC108665409</name>
</gene>
<dbReference type="Gene3D" id="3.30.470.20">
    <property type="entry name" value="ATP-grasp fold, B domain"/>
    <property type="match status" value="1"/>
</dbReference>
<dbReference type="GO" id="GO:0015631">
    <property type="term" value="F:tubulin binding"/>
    <property type="evidence" value="ECO:0007669"/>
    <property type="project" value="TreeGrafter"/>
</dbReference>
<dbReference type="PROSITE" id="PS51221">
    <property type="entry name" value="TTL"/>
    <property type="match status" value="1"/>
</dbReference>
<keyword evidence="5" id="KW-1185">Reference proteome</keyword>
<dbReference type="GO" id="GO:0000226">
    <property type="term" value="P:microtubule cytoskeleton organization"/>
    <property type="evidence" value="ECO:0007669"/>
    <property type="project" value="TreeGrafter"/>
</dbReference>
<dbReference type="GO" id="GO:0005524">
    <property type="term" value="F:ATP binding"/>
    <property type="evidence" value="ECO:0007669"/>
    <property type="project" value="UniProtKB-KW"/>
</dbReference>
<dbReference type="GeneID" id="108665409"/>
<feature type="compositionally biased region" description="Polar residues" evidence="4">
    <location>
        <begin position="55"/>
        <end position="68"/>
    </location>
</feature>
<evidence type="ECO:0000256" key="4">
    <source>
        <dbReference type="SAM" id="MobiDB-lite"/>
    </source>
</evidence>
<feature type="compositionally biased region" description="Polar residues" evidence="4">
    <location>
        <begin position="76"/>
        <end position="88"/>
    </location>
</feature>
<keyword evidence="3" id="KW-0067">ATP-binding</keyword>
<evidence type="ECO:0000313" key="5">
    <source>
        <dbReference type="Proteomes" id="UP000694843"/>
    </source>
</evidence>
<feature type="compositionally biased region" description="Polar residues" evidence="4">
    <location>
        <begin position="453"/>
        <end position="469"/>
    </location>
</feature>
<feature type="compositionally biased region" description="Polar residues" evidence="4">
    <location>
        <begin position="477"/>
        <end position="490"/>
    </location>
</feature>
<protein>
    <submittedName>
        <fullName evidence="6">Probable tubulin polyglutamylase TTLL2</fullName>
    </submittedName>
</protein>
<dbReference type="AlphaFoldDB" id="A0A979FVZ0"/>
<dbReference type="Proteomes" id="UP000694843">
    <property type="component" value="Unplaced"/>
</dbReference>
<dbReference type="PANTHER" id="PTHR12241">
    <property type="entry name" value="TUBULIN POLYGLUTAMYLASE"/>
    <property type="match status" value="1"/>
</dbReference>
<keyword evidence="2" id="KW-0547">Nucleotide-binding</keyword>